<reference evidence="3 5" key="1">
    <citation type="journal article" date="2011" name="Nature">
        <title>The Medicago genome provides insight into the evolution of rhizobial symbioses.</title>
        <authorList>
            <person name="Young N.D."/>
            <person name="Debelle F."/>
            <person name="Oldroyd G.E."/>
            <person name="Geurts R."/>
            <person name="Cannon S.B."/>
            <person name="Udvardi M.K."/>
            <person name="Benedito V.A."/>
            <person name="Mayer K.F."/>
            <person name="Gouzy J."/>
            <person name="Schoof H."/>
            <person name="Van de Peer Y."/>
            <person name="Proost S."/>
            <person name="Cook D.R."/>
            <person name="Meyers B.C."/>
            <person name="Spannagl M."/>
            <person name="Cheung F."/>
            <person name="De Mita S."/>
            <person name="Krishnakumar V."/>
            <person name="Gundlach H."/>
            <person name="Zhou S."/>
            <person name="Mudge J."/>
            <person name="Bharti A.K."/>
            <person name="Murray J.D."/>
            <person name="Naoumkina M.A."/>
            <person name="Rosen B."/>
            <person name="Silverstein K.A."/>
            <person name="Tang H."/>
            <person name="Rombauts S."/>
            <person name="Zhao P.X."/>
            <person name="Zhou P."/>
            <person name="Barbe V."/>
            <person name="Bardou P."/>
            <person name="Bechner M."/>
            <person name="Bellec A."/>
            <person name="Berger A."/>
            <person name="Berges H."/>
            <person name="Bidwell S."/>
            <person name="Bisseling T."/>
            <person name="Choisne N."/>
            <person name="Couloux A."/>
            <person name="Denny R."/>
            <person name="Deshpande S."/>
            <person name="Dai X."/>
            <person name="Doyle J.J."/>
            <person name="Dudez A.M."/>
            <person name="Farmer A.D."/>
            <person name="Fouteau S."/>
            <person name="Franken C."/>
            <person name="Gibelin C."/>
            <person name="Gish J."/>
            <person name="Goldstein S."/>
            <person name="Gonzalez A.J."/>
            <person name="Green P.J."/>
            <person name="Hallab A."/>
            <person name="Hartog M."/>
            <person name="Hua A."/>
            <person name="Humphray S.J."/>
            <person name="Jeong D.H."/>
            <person name="Jing Y."/>
            <person name="Jocker A."/>
            <person name="Kenton S.M."/>
            <person name="Kim D.J."/>
            <person name="Klee K."/>
            <person name="Lai H."/>
            <person name="Lang C."/>
            <person name="Lin S."/>
            <person name="Macmil S.L."/>
            <person name="Magdelenat G."/>
            <person name="Matthews L."/>
            <person name="McCorrison J."/>
            <person name="Monaghan E.L."/>
            <person name="Mun J.H."/>
            <person name="Najar F.Z."/>
            <person name="Nicholson C."/>
            <person name="Noirot C."/>
            <person name="O'Bleness M."/>
            <person name="Paule C.R."/>
            <person name="Poulain J."/>
            <person name="Prion F."/>
            <person name="Qin B."/>
            <person name="Qu C."/>
            <person name="Retzel E.F."/>
            <person name="Riddle C."/>
            <person name="Sallet E."/>
            <person name="Samain S."/>
            <person name="Samson N."/>
            <person name="Sanders I."/>
            <person name="Saurat O."/>
            <person name="Scarpelli C."/>
            <person name="Schiex T."/>
            <person name="Segurens B."/>
            <person name="Severin A.J."/>
            <person name="Sherrier D.J."/>
            <person name="Shi R."/>
            <person name="Sims S."/>
            <person name="Singer S.R."/>
            <person name="Sinharoy S."/>
            <person name="Sterck L."/>
            <person name="Viollet A."/>
            <person name="Wang B.B."/>
            <person name="Wang K."/>
            <person name="Wang M."/>
            <person name="Wang X."/>
            <person name="Warfsmann J."/>
            <person name="Weissenbach J."/>
            <person name="White D.D."/>
            <person name="White J.D."/>
            <person name="Wiley G.B."/>
            <person name="Wincker P."/>
            <person name="Xing Y."/>
            <person name="Yang L."/>
            <person name="Yao Z."/>
            <person name="Ying F."/>
            <person name="Zhai J."/>
            <person name="Zhou L."/>
            <person name="Zuber A."/>
            <person name="Denarie J."/>
            <person name="Dixon R.A."/>
            <person name="May G.D."/>
            <person name="Schwartz D.C."/>
            <person name="Rogers J."/>
            <person name="Quetier F."/>
            <person name="Town C.D."/>
            <person name="Roe B.A."/>
        </authorList>
    </citation>
    <scope>NUCLEOTIDE SEQUENCE [LARGE SCALE GENOMIC DNA]</scope>
    <source>
        <strain evidence="3">A17</strain>
        <strain evidence="4 5">cv. Jemalong A17</strain>
    </source>
</reference>
<keyword evidence="5" id="KW-1185">Reference proteome</keyword>
<dbReference type="HOGENOM" id="CLU_998783_0_0_1"/>
<dbReference type="EnsemblPlants" id="KEH19723">
    <property type="protein sequence ID" value="KEH19723"/>
    <property type="gene ID" value="MTR_8g467320"/>
</dbReference>
<reference evidence="4" key="3">
    <citation type="submission" date="2015-04" db="UniProtKB">
        <authorList>
            <consortium name="EnsemblPlants"/>
        </authorList>
    </citation>
    <scope>IDENTIFICATION</scope>
    <source>
        <strain evidence="4">cv. Jemalong A17</strain>
    </source>
</reference>
<reference evidence="3 5" key="2">
    <citation type="journal article" date="2014" name="BMC Genomics">
        <title>An improved genome release (version Mt4.0) for the model legume Medicago truncatula.</title>
        <authorList>
            <person name="Tang H."/>
            <person name="Krishnakumar V."/>
            <person name="Bidwell S."/>
            <person name="Rosen B."/>
            <person name="Chan A."/>
            <person name="Zhou S."/>
            <person name="Gentzbittel L."/>
            <person name="Childs K.L."/>
            <person name="Yandell M."/>
            <person name="Gundlach H."/>
            <person name="Mayer K.F."/>
            <person name="Schwartz D.C."/>
            <person name="Town C.D."/>
        </authorList>
    </citation>
    <scope>GENOME REANNOTATION</scope>
    <source>
        <strain evidence="3">A17</strain>
        <strain evidence="4 5">cv. Jemalong A17</strain>
    </source>
</reference>
<gene>
    <name evidence="3" type="ordered locus">MTR_8g467320</name>
</gene>
<feature type="transmembrane region" description="Helical" evidence="2">
    <location>
        <begin position="214"/>
        <end position="237"/>
    </location>
</feature>
<protein>
    <submittedName>
        <fullName evidence="3">Transmembrane protein, putative</fullName>
    </submittedName>
</protein>
<proteinExistence type="predicted"/>
<sequence>MDFESPTRNAATILEGMNTQNAQNMSTSVPLFSSNQNFSTSSFSYDFLNNLLKTPTRSHFASGPKINFDTSLHSFESNFGSFESFSSTGASLNPPLTQPHSIPTMQFQASSPTRESNASGTNNSTPTLSVLLEHVQTLQTMVSYLMFDYVKFLKRMAEYCPNTPYGLFPPLVSIAEDLPSVPHFRAPADHFLSCFLYFRQTPTFLMRQRGKIEIIFWILFGKGVFVLFYCLLLYPVFGPKNTGPNFISNFVKCQISTAQFNLSLLRSVFNHIFTYVFLA</sequence>
<keyword evidence="2" id="KW-0472">Membrane</keyword>
<organism evidence="3 5">
    <name type="scientific">Medicago truncatula</name>
    <name type="common">Barrel medic</name>
    <name type="synonym">Medicago tribuloides</name>
    <dbReference type="NCBI Taxonomy" id="3880"/>
    <lineage>
        <taxon>Eukaryota</taxon>
        <taxon>Viridiplantae</taxon>
        <taxon>Streptophyta</taxon>
        <taxon>Embryophyta</taxon>
        <taxon>Tracheophyta</taxon>
        <taxon>Spermatophyta</taxon>
        <taxon>Magnoliopsida</taxon>
        <taxon>eudicotyledons</taxon>
        <taxon>Gunneridae</taxon>
        <taxon>Pentapetalae</taxon>
        <taxon>rosids</taxon>
        <taxon>fabids</taxon>
        <taxon>Fabales</taxon>
        <taxon>Fabaceae</taxon>
        <taxon>Papilionoideae</taxon>
        <taxon>50 kb inversion clade</taxon>
        <taxon>NPAAA clade</taxon>
        <taxon>Hologalegina</taxon>
        <taxon>IRL clade</taxon>
        <taxon>Trifolieae</taxon>
        <taxon>Medicago</taxon>
    </lineage>
</organism>
<dbReference type="PaxDb" id="3880-AES69659"/>
<dbReference type="Proteomes" id="UP000002051">
    <property type="component" value="Chromosome 8"/>
</dbReference>
<evidence type="ECO:0000256" key="2">
    <source>
        <dbReference type="SAM" id="Phobius"/>
    </source>
</evidence>
<dbReference type="EMBL" id="CM001224">
    <property type="protein sequence ID" value="KEH19723.1"/>
    <property type="molecule type" value="Genomic_DNA"/>
</dbReference>
<accession>A0A072TS80</accession>
<evidence type="ECO:0000313" key="5">
    <source>
        <dbReference type="Proteomes" id="UP000002051"/>
    </source>
</evidence>
<evidence type="ECO:0000313" key="3">
    <source>
        <dbReference type="EMBL" id="KEH19723.1"/>
    </source>
</evidence>
<name>A0A072TS80_MEDTR</name>
<evidence type="ECO:0000313" key="4">
    <source>
        <dbReference type="EnsemblPlants" id="KEH19723"/>
    </source>
</evidence>
<keyword evidence="2" id="KW-1133">Transmembrane helix</keyword>
<dbReference type="AlphaFoldDB" id="A0A072TS80"/>
<feature type="region of interest" description="Disordered" evidence="1">
    <location>
        <begin position="90"/>
        <end position="123"/>
    </location>
</feature>
<evidence type="ECO:0000256" key="1">
    <source>
        <dbReference type="SAM" id="MobiDB-lite"/>
    </source>
</evidence>
<keyword evidence="2 3" id="KW-0812">Transmembrane</keyword>